<dbReference type="Proteomes" id="UP000290289">
    <property type="component" value="Chromosome 8"/>
</dbReference>
<organism evidence="1 2">
    <name type="scientific">Malus domestica</name>
    <name type="common">Apple</name>
    <name type="synonym">Pyrus malus</name>
    <dbReference type="NCBI Taxonomy" id="3750"/>
    <lineage>
        <taxon>Eukaryota</taxon>
        <taxon>Viridiplantae</taxon>
        <taxon>Streptophyta</taxon>
        <taxon>Embryophyta</taxon>
        <taxon>Tracheophyta</taxon>
        <taxon>Spermatophyta</taxon>
        <taxon>Magnoliopsida</taxon>
        <taxon>eudicotyledons</taxon>
        <taxon>Gunneridae</taxon>
        <taxon>Pentapetalae</taxon>
        <taxon>rosids</taxon>
        <taxon>fabids</taxon>
        <taxon>Rosales</taxon>
        <taxon>Rosaceae</taxon>
        <taxon>Amygdaloideae</taxon>
        <taxon>Maleae</taxon>
        <taxon>Malus</taxon>
    </lineage>
</organism>
<evidence type="ECO:0000313" key="2">
    <source>
        <dbReference type="Proteomes" id="UP000290289"/>
    </source>
</evidence>
<comment type="caution">
    <text evidence="1">The sequence shown here is derived from an EMBL/GenBank/DDBJ whole genome shotgun (WGS) entry which is preliminary data.</text>
</comment>
<name>A0A498J8J8_MALDO</name>
<evidence type="ECO:0000313" key="1">
    <source>
        <dbReference type="EMBL" id="RXH91466.1"/>
    </source>
</evidence>
<protein>
    <submittedName>
        <fullName evidence="1">Uncharacterized protein</fullName>
    </submittedName>
</protein>
<sequence length="176" mass="19886">MIITPSSNITINANSAIESPDSLIQELGSVKNINLAIKVERYKDNPPPIFLHHCPNFVENSSSSLWLSWLRMIFMNPAFTLKNGDQLSRSSHGSCFMLSLPSRLPSLWLEKLQTAMVVILDADMIIHGPIAPWELTAEKGKAYCSVYREYYCYYFSPSSDEHCFAIAFCILIFLSV</sequence>
<dbReference type="EMBL" id="RDQH01000334">
    <property type="protein sequence ID" value="RXH91466.1"/>
    <property type="molecule type" value="Genomic_DNA"/>
</dbReference>
<accession>A0A498J8J8</accession>
<proteinExistence type="predicted"/>
<reference evidence="1 2" key="1">
    <citation type="submission" date="2018-10" db="EMBL/GenBank/DDBJ databases">
        <title>A high-quality apple genome assembly.</title>
        <authorList>
            <person name="Hu J."/>
        </authorList>
    </citation>
    <scope>NUCLEOTIDE SEQUENCE [LARGE SCALE GENOMIC DNA]</scope>
    <source>
        <strain evidence="2">cv. HFTH1</strain>
        <tissue evidence="1">Young leaf</tissue>
    </source>
</reference>
<dbReference type="AlphaFoldDB" id="A0A498J8J8"/>
<keyword evidence="2" id="KW-1185">Reference proteome</keyword>
<gene>
    <name evidence="1" type="ORF">DVH24_020489</name>
</gene>